<gene>
    <name evidence="1" type="ORF">PARMNEM_LOCUS16541</name>
</gene>
<evidence type="ECO:0000313" key="1">
    <source>
        <dbReference type="EMBL" id="CAK1597293.1"/>
    </source>
</evidence>
<organism evidence="1 2">
    <name type="scientific">Parnassius mnemosyne</name>
    <name type="common">clouded apollo</name>
    <dbReference type="NCBI Taxonomy" id="213953"/>
    <lineage>
        <taxon>Eukaryota</taxon>
        <taxon>Metazoa</taxon>
        <taxon>Ecdysozoa</taxon>
        <taxon>Arthropoda</taxon>
        <taxon>Hexapoda</taxon>
        <taxon>Insecta</taxon>
        <taxon>Pterygota</taxon>
        <taxon>Neoptera</taxon>
        <taxon>Endopterygota</taxon>
        <taxon>Lepidoptera</taxon>
        <taxon>Glossata</taxon>
        <taxon>Ditrysia</taxon>
        <taxon>Papilionoidea</taxon>
        <taxon>Papilionidae</taxon>
        <taxon>Parnassiinae</taxon>
        <taxon>Parnassini</taxon>
        <taxon>Parnassius</taxon>
        <taxon>Driopa</taxon>
    </lineage>
</organism>
<accession>A0AAV1LPF9</accession>
<sequence>MSVSSLSSLSDNETPLRSRRNDIKLNVFEKYDDKEFRARFRVSKETVLYLDSIFGSTIKPVTKRNISLQPVDQILITLRYYATGSYQRVIGDIFHIEQPTVHRVTEKIAYMRSLFINMPTAEERLEVANDFYAIAGFPRVMGAIDCTHIKINSPGTYSNHELYLYSYIIISVPDGRNSPE</sequence>
<dbReference type="AlphaFoldDB" id="A0AAV1LPF9"/>
<name>A0AAV1LPF9_9NEOP</name>
<reference evidence="1 2" key="1">
    <citation type="submission" date="2023-11" db="EMBL/GenBank/DDBJ databases">
        <authorList>
            <person name="Hedman E."/>
            <person name="Englund M."/>
            <person name="Stromberg M."/>
            <person name="Nyberg Akerstrom W."/>
            <person name="Nylinder S."/>
            <person name="Jareborg N."/>
            <person name="Kallberg Y."/>
            <person name="Kronander E."/>
        </authorList>
    </citation>
    <scope>NUCLEOTIDE SEQUENCE [LARGE SCALE GENOMIC DNA]</scope>
</reference>
<keyword evidence="2" id="KW-1185">Reference proteome</keyword>
<evidence type="ECO:0008006" key="3">
    <source>
        <dbReference type="Google" id="ProtNLM"/>
    </source>
</evidence>
<proteinExistence type="predicted"/>
<evidence type="ECO:0000313" key="2">
    <source>
        <dbReference type="Proteomes" id="UP001314205"/>
    </source>
</evidence>
<comment type="caution">
    <text evidence="1">The sequence shown here is derived from an EMBL/GenBank/DDBJ whole genome shotgun (WGS) entry which is preliminary data.</text>
</comment>
<dbReference type="Proteomes" id="UP001314205">
    <property type="component" value="Unassembled WGS sequence"/>
</dbReference>
<protein>
    <recommendedName>
        <fullName evidence="3">Nuclease HARBI1</fullName>
    </recommendedName>
</protein>
<dbReference type="EMBL" id="CAVLGL010000094">
    <property type="protein sequence ID" value="CAK1597293.1"/>
    <property type="molecule type" value="Genomic_DNA"/>
</dbReference>